<organism evidence="1 2">
    <name type="scientific">Alteromonas phage vB_AmeM_PT11-V22</name>
    <dbReference type="NCBI Taxonomy" id="2704031"/>
    <lineage>
        <taxon>Viruses</taxon>
        <taxon>Duplodnaviria</taxon>
        <taxon>Heunggongvirae</taxon>
        <taxon>Uroviricota</taxon>
        <taxon>Caudoviricetes</taxon>
        <taxon>Myoalterovirus</taxon>
        <taxon>Myoalterovirus PT11V22</taxon>
    </lineage>
</organism>
<evidence type="ECO:0000313" key="1">
    <source>
        <dbReference type="EMBL" id="QHZ59789.1"/>
    </source>
</evidence>
<reference evidence="1 2" key="1">
    <citation type="submission" date="2019-12" db="EMBL/GenBank/DDBJ databases">
        <title>Alteromonas phage V22 represents a new genus of marine bacteriophages that requires a novel tail fiber chaperone for host recognition.</title>
        <authorList>
            <person name="Gonzalez-Serrano R."/>
            <person name="Dunne M."/>
            <person name="Rosselli R."/>
            <person name="Martin-Cuadrado A.-B."/>
            <person name="Grosboillot V."/>
            <person name="Zinsli L."/>
            <person name="Roda-Garcia J.J."/>
            <person name="Loessner M.J."/>
            <person name="Rodriguez-Valera F."/>
        </authorList>
    </citation>
    <scope>NUCLEOTIDE SEQUENCE [LARGE SCALE GENOMIC DNA]</scope>
</reference>
<dbReference type="RefSeq" id="YP_009855794.1">
    <property type="nucleotide sequence ID" value="NC_048847.1"/>
</dbReference>
<proteinExistence type="predicted"/>
<protein>
    <submittedName>
        <fullName evidence="1">Uncharacterized protein</fullName>
    </submittedName>
</protein>
<keyword evidence="2" id="KW-1185">Reference proteome</keyword>
<evidence type="ECO:0000313" key="2">
    <source>
        <dbReference type="Proteomes" id="UP000479357"/>
    </source>
</evidence>
<dbReference type="GeneID" id="55626534"/>
<dbReference type="Proteomes" id="UP000479357">
    <property type="component" value="Segment"/>
</dbReference>
<sequence length="120" mass="13752">MGMTTKQLIQVLNMAEKKINGALSLDKEVITYKLDIENKKVIVQKIELVYKDVIRCGHIGSGRQWKTKSWVKDENTRSTIFEGTAKDTIAFLADYQRKVLKKVDVNAKKDDDDFLGHFGF</sequence>
<dbReference type="EMBL" id="MN877442">
    <property type="protein sequence ID" value="QHZ59789.1"/>
    <property type="molecule type" value="Genomic_DNA"/>
</dbReference>
<name>A0A6C0R0N9_9CAUD</name>
<accession>A0A6C0R0N9</accession>
<dbReference type="KEGG" id="vg:55626534"/>